<accession>A0A0A8ZCF6</accession>
<dbReference type="AlphaFoldDB" id="A0A0A8ZCF6"/>
<evidence type="ECO:0000313" key="2">
    <source>
        <dbReference type="EMBL" id="JAD37069.1"/>
    </source>
</evidence>
<feature type="compositionally biased region" description="Basic residues" evidence="1">
    <location>
        <begin position="8"/>
        <end position="18"/>
    </location>
</feature>
<evidence type="ECO:0000256" key="1">
    <source>
        <dbReference type="SAM" id="MobiDB-lite"/>
    </source>
</evidence>
<dbReference type="EMBL" id="GBRH01260826">
    <property type="protein sequence ID" value="JAD37069.1"/>
    <property type="molecule type" value="Transcribed_RNA"/>
</dbReference>
<reference evidence="2" key="2">
    <citation type="journal article" date="2015" name="Data Brief">
        <title>Shoot transcriptome of the giant reed, Arundo donax.</title>
        <authorList>
            <person name="Barrero R.A."/>
            <person name="Guerrero F.D."/>
            <person name="Moolhuijzen P."/>
            <person name="Goolsby J.A."/>
            <person name="Tidwell J."/>
            <person name="Bellgard S.E."/>
            <person name="Bellgard M.I."/>
        </authorList>
    </citation>
    <scope>NUCLEOTIDE SEQUENCE</scope>
    <source>
        <tissue evidence="2">Shoot tissue taken approximately 20 cm above the soil surface</tissue>
    </source>
</reference>
<feature type="region of interest" description="Disordered" evidence="1">
    <location>
        <begin position="1"/>
        <end position="32"/>
    </location>
</feature>
<protein>
    <submittedName>
        <fullName evidence="2">Uncharacterized protein</fullName>
    </submittedName>
</protein>
<name>A0A0A8ZCF6_ARUDO</name>
<organism evidence="2">
    <name type="scientific">Arundo donax</name>
    <name type="common">Giant reed</name>
    <name type="synonym">Donax arundinaceus</name>
    <dbReference type="NCBI Taxonomy" id="35708"/>
    <lineage>
        <taxon>Eukaryota</taxon>
        <taxon>Viridiplantae</taxon>
        <taxon>Streptophyta</taxon>
        <taxon>Embryophyta</taxon>
        <taxon>Tracheophyta</taxon>
        <taxon>Spermatophyta</taxon>
        <taxon>Magnoliopsida</taxon>
        <taxon>Liliopsida</taxon>
        <taxon>Poales</taxon>
        <taxon>Poaceae</taxon>
        <taxon>PACMAD clade</taxon>
        <taxon>Arundinoideae</taxon>
        <taxon>Arundineae</taxon>
        <taxon>Arundo</taxon>
    </lineage>
</organism>
<reference evidence="2" key="1">
    <citation type="submission" date="2014-09" db="EMBL/GenBank/DDBJ databases">
        <authorList>
            <person name="Magalhaes I.L.F."/>
            <person name="Oliveira U."/>
            <person name="Santos F.R."/>
            <person name="Vidigal T.H.D.A."/>
            <person name="Brescovit A.D."/>
            <person name="Santos A.J."/>
        </authorList>
    </citation>
    <scope>NUCLEOTIDE SEQUENCE</scope>
    <source>
        <tissue evidence="2">Shoot tissue taken approximately 20 cm above the soil surface</tissue>
    </source>
</reference>
<sequence length="58" mass="6435">MVTSSSVPKKRFKSNKNRARIDRETRETEANKYPSLFSVPPFANRASASVCSCVRASA</sequence>
<feature type="compositionally biased region" description="Basic and acidic residues" evidence="1">
    <location>
        <begin position="19"/>
        <end position="30"/>
    </location>
</feature>
<proteinExistence type="predicted"/>